<keyword evidence="2" id="KW-0560">Oxidoreductase</keyword>
<dbReference type="Gene3D" id="2.60.120.590">
    <property type="entry name" value="Alpha-ketoglutarate-dependent dioxygenase AlkB-like"/>
    <property type="match status" value="1"/>
</dbReference>
<comment type="caution">
    <text evidence="2">The sequence shown here is derived from an EMBL/GenBank/DDBJ whole genome shotgun (WGS) entry which is preliminary data.</text>
</comment>
<dbReference type="EMBL" id="JAKIKU010000002">
    <property type="protein sequence ID" value="MCL1044549.1"/>
    <property type="molecule type" value="Genomic_DNA"/>
</dbReference>
<dbReference type="InterPro" id="IPR037151">
    <property type="entry name" value="AlkB-like_sf"/>
</dbReference>
<dbReference type="Pfam" id="PF13532">
    <property type="entry name" value="2OG-FeII_Oxy_2"/>
    <property type="match status" value="1"/>
</dbReference>
<dbReference type="Proteomes" id="UP001202134">
    <property type="component" value="Unassembled WGS sequence"/>
</dbReference>
<keyword evidence="2" id="KW-0223">Dioxygenase</keyword>
<sequence length="212" mass="24032">MKQLGLGLLPKEELKNVSPRSEQAIAPVTLIKTFLNLQQQQALLTESLTYPFAQPMVTVFGKQHPIPRKQVWFADDGCAYQYSSLLITPTPWPQGLLSLRNQLQQQLNVNTNGVLVNRYQNGSDSMGWHSDDEPEIEPNSDIVSISLGASRDFVLRHKATQQKLTITLHSGDLLIMHGDMQQNWQHSVPKRLKVSEPRINLTFRKLVVGFHE</sequence>
<dbReference type="PANTHER" id="PTHR31573:SF1">
    <property type="entry name" value="DNA OXIDATIVE DEMETHYLASE ALKBH2"/>
    <property type="match status" value="1"/>
</dbReference>
<accession>A0ABT0KLP9</accession>
<feature type="domain" description="Fe2OG dioxygenase" evidence="1">
    <location>
        <begin position="110"/>
        <end position="207"/>
    </location>
</feature>
<organism evidence="2 3">
    <name type="scientific">Shewanella electrodiphila</name>
    <dbReference type="NCBI Taxonomy" id="934143"/>
    <lineage>
        <taxon>Bacteria</taxon>
        <taxon>Pseudomonadati</taxon>
        <taxon>Pseudomonadota</taxon>
        <taxon>Gammaproteobacteria</taxon>
        <taxon>Alteromonadales</taxon>
        <taxon>Shewanellaceae</taxon>
        <taxon>Shewanella</taxon>
    </lineage>
</organism>
<protein>
    <submittedName>
        <fullName evidence="2">Alpha-ketoglutarate-dependent dioxygenase AlkB</fullName>
    </submittedName>
</protein>
<proteinExistence type="predicted"/>
<dbReference type="PANTHER" id="PTHR31573">
    <property type="entry name" value="ALPHA-KETOGLUTARATE-DEPENDENT DIOXYGENASE ALKB HOMOLOG 2"/>
    <property type="match status" value="1"/>
</dbReference>
<reference evidence="2 3" key="1">
    <citation type="submission" date="2022-01" db="EMBL/GenBank/DDBJ databases">
        <title>Whole genome-based taxonomy of the Shewanellaceae.</title>
        <authorList>
            <person name="Martin-Rodriguez A.J."/>
        </authorList>
    </citation>
    <scope>NUCLEOTIDE SEQUENCE [LARGE SCALE GENOMIC DNA]</scope>
    <source>
        <strain evidence="2 3">DSM 24955</strain>
    </source>
</reference>
<dbReference type="PROSITE" id="PS51471">
    <property type="entry name" value="FE2OG_OXY"/>
    <property type="match status" value="1"/>
</dbReference>
<name>A0ABT0KLP9_9GAMM</name>
<evidence type="ECO:0000313" key="3">
    <source>
        <dbReference type="Proteomes" id="UP001202134"/>
    </source>
</evidence>
<keyword evidence="3" id="KW-1185">Reference proteome</keyword>
<dbReference type="GO" id="GO:0051213">
    <property type="term" value="F:dioxygenase activity"/>
    <property type="evidence" value="ECO:0007669"/>
    <property type="project" value="UniProtKB-KW"/>
</dbReference>
<dbReference type="InterPro" id="IPR027450">
    <property type="entry name" value="AlkB-like"/>
</dbReference>
<evidence type="ECO:0000259" key="1">
    <source>
        <dbReference type="PROSITE" id="PS51471"/>
    </source>
</evidence>
<gene>
    <name evidence="2" type="ORF">L2737_04270</name>
</gene>
<dbReference type="InterPro" id="IPR005123">
    <property type="entry name" value="Oxoglu/Fe-dep_dioxygenase_dom"/>
</dbReference>
<dbReference type="SUPFAM" id="SSF51197">
    <property type="entry name" value="Clavaminate synthase-like"/>
    <property type="match status" value="1"/>
</dbReference>
<evidence type="ECO:0000313" key="2">
    <source>
        <dbReference type="EMBL" id="MCL1044549.1"/>
    </source>
</evidence>
<dbReference type="RefSeq" id="WP_248954907.1">
    <property type="nucleotide sequence ID" value="NZ_JAKIKU010000002.1"/>
</dbReference>
<dbReference type="InterPro" id="IPR032852">
    <property type="entry name" value="ALKBH2"/>
</dbReference>